<feature type="binding site" evidence="12">
    <location>
        <begin position="36"/>
        <end position="43"/>
    </location>
    <ligand>
        <name>ATP</name>
        <dbReference type="ChEBI" id="CHEBI:30616"/>
    </ligand>
</feature>
<dbReference type="Gene3D" id="3.40.50.300">
    <property type="entry name" value="P-loop containing nucleotide triphosphate hydrolases"/>
    <property type="match status" value="2"/>
</dbReference>
<dbReference type="CDD" id="cd17932">
    <property type="entry name" value="DEXQc_UvrD"/>
    <property type="match status" value="1"/>
</dbReference>
<dbReference type="Pfam" id="PF00580">
    <property type="entry name" value="UvrD-helicase"/>
    <property type="match status" value="1"/>
</dbReference>
<dbReference type="Gene3D" id="1.10.486.10">
    <property type="entry name" value="PCRA, domain 4"/>
    <property type="match status" value="1"/>
</dbReference>
<dbReference type="Gene3D" id="1.10.10.160">
    <property type="match status" value="1"/>
</dbReference>
<dbReference type="SUPFAM" id="SSF52540">
    <property type="entry name" value="P-loop containing nucleoside triphosphate hydrolases"/>
    <property type="match status" value="1"/>
</dbReference>
<dbReference type="InterPro" id="IPR000212">
    <property type="entry name" value="DNA_helicase_UvrD/REP"/>
</dbReference>
<evidence type="ECO:0000256" key="5">
    <source>
        <dbReference type="ARBA" id="ARBA00022840"/>
    </source>
</evidence>
<dbReference type="GO" id="GO:0016887">
    <property type="term" value="F:ATP hydrolysis activity"/>
    <property type="evidence" value="ECO:0007669"/>
    <property type="project" value="RHEA"/>
</dbReference>
<evidence type="ECO:0000259" key="13">
    <source>
        <dbReference type="PROSITE" id="PS51198"/>
    </source>
</evidence>
<evidence type="ECO:0000256" key="8">
    <source>
        <dbReference type="ARBA" id="ARBA00034617"/>
    </source>
</evidence>
<keyword evidence="4 12" id="KW-0347">Helicase</keyword>
<evidence type="ECO:0000256" key="7">
    <source>
        <dbReference type="ARBA" id="ARBA00023235"/>
    </source>
</evidence>
<comment type="catalytic activity">
    <reaction evidence="8">
        <text>Couples ATP hydrolysis with the unwinding of duplex DNA by translocating in the 3'-5' direction.</text>
        <dbReference type="EC" id="5.6.2.4"/>
    </reaction>
</comment>
<evidence type="ECO:0000256" key="9">
    <source>
        <dbReference type="ARBA" id="ARBA00034808"/>
    </source>
</evidence>
<dbReference type="InterPro" id="IPR013986">
    <property type="entry name" value="DExx_box_DNA_helicase_dom_sf"/>
</dbReference>
<feature type="domain" description="UvrD-like helicase ATP-binding" evidence="13">
    <location>
        <begin position="15"/>
        <end position="292"/>
    </location>
</feature>
<keyword evidence="3 12" id="KW-0378">Hydrolase</keyword>
<evidence type="ECO:0000256" key="3">
    <source>
        <dbReference type="ARBA" id="ARBA00022801"/>
    </source>
</evidence>
<dbReference type="PROSITE" id="PS51217">
    <property type="entry name" value="UVRD_HELICASE_CTER"/>
    <property type="match status" value="1"/>
</dbReference>
<dbReference type="PANTHER" id="PTHR11070">
    <property type="entry name" value="UVRD / RECB / PCRA DNA HELICASE FAMILY MEMBER"/>
    <property type="match status" value="1"/>
</dbReference>
<evidence type="ECO:0000313" key="15">
    <source>
        <dbReference type="EMBL" id="QGT51375.1"/>
    </source>
</evidence>
<gene>
    <name evidence="15" type="ORF">Unknown280_0670</name>
</gene>
<evidence type="ECO:0000256" key="12">
    <source>
        <dbReference type="PROSITE-ProRule" id="PRU00560"/>
    </source>
</evidence>
<dbReference type="InterPro" id="IPR027417">
    <property type="entry name" value="P-loop_NTPase"/>
</dbReference>
<sequence length="756" mass="85050">MNKENQNDEFEKHLSLLNPEQKAAVLHEGKSLLILAGAGSGKTRVITTKIAYLIAKKNYDARSILAVTFTKKAAKEMRERVAQMAPFAEQCQIRTFHSFGAYFLRRYAEEAGIDKNFTVYDDDDMATLVQKAVPGLKKSEAASYAHKISLAKDYYFHCDSTRLDEISSDPLFPEIYSAYQKKLRATGNVDFGDLIMLPIDVLNSNENVARQMHYRYRVIMVDEYQDTNIAQFLFLKALSDAGENSGTYVCVVGDDDQSIYKFRGAEVQNILNFQSQFPGTDLIRLERNYRSTAKILNAAGKVVSKNEGRLGKTLLAERGDGKQPALVFLPTQEDEAAFCADLISKSYAKGVPYNSWAILYRTNAQSLGFESEFLHRKIPYQVVGTLKFYEREEIKDLLAFLSLCANQKDEIAFRRIVNKPARGIGAGTQDKLVASALNEDGSMKNLLEAANALAPKLPKKAKEGVEEFCELMLSLVEEISSGKKSAERLSAFVEEIIQKSGLEELHGADDEISGTQRVANMQELANNAALYAFNMDGLLEFLDTIELDRTLASEEEKYATDRVTLITLHNTKGLEFERVIITGLEQGIFPRDSKTGAELEEERRLFYVGITRAKDELYVTSCAQRRLFGRTEIMRPSVFLAEAGADVFRILGDVPRSFEREIFGRNDENEFFDSDFSDENCIEMRGTFGGVPKINHPLAKKFPVGQNIFHDDYGYGQVVKAFLNEGEYVIEVAFQNGGAKKFLPEYQSSRLMRVDE</sequence>
<dbReference type="AlphaFoldDB" id="A0A650F5A8"/>
<dbReference type="GO" id="GO:0043138">
    <property type="term" value="F:3'-5' DNA helicase activity"/>
    <property type="evidence" value="ECO:0007669"/>
    <property type="project" value="UniProtKB-EC"/>
</dbReference>
<evidence type="ECO:0000256" key="4">
    <source>
        <dbReference type="ARBA" id="ARBA00022806"/>
    </source>
</evidence>
<evidence type="ECO:0000256" key="1">
    <source>
        <dbReference type="ARBA" id="ARBA00009922"/>
    </source>
</evidence>
<keyword evidence="2 12" id="KW-0547">Nucleotide-binding</keyword>
<organism evidence="15">
    <name type="scientific">uncultured Spirochaetaceae bacterium</name>
    <dbReference type="NCBI Taxonomy" id="201186"/>
    <lineage>
        <taxon>Bacteria</taxon>
        <taxon>Pseudomonadati</taxon>
        <taxon>Spirochaetota</taxon>
        <taxon>Spirochaetia</taxon>
        <taxon>Spirochaetales</taxon>
        <taxon>Spirochaetaceae</taxon>
        <taxon>environmental samples</taxon>
    </lineage>
</organism>
<evidence type="ECO:0000259" key="14">
    <source>
        <dbReference type="PROSITE" id="PS51217"/>
    </source>
</evidence>
<keyword evidence="6" id="KW-0238">DNA-binding</keyword>
<comment type="similarity">
    <text evidence="1">Belongs to the helicase family. UvrD subfamily.</text>
</comment>
<dbReference type="EMBL" id="MN577574">
    <property type="protein sequence ID" value="QGT51375.1"/>
    <property type="molecule type" value="Genomic_DNA"/>
</dbReference>
<dbReference type="GO" id="GO:0033202">
    <property type="term" value="C:DNA helicase complex"/>
    <property type="evidence" value="ECO:0007669"/>
    <property type="project" value="TreeGrafter"/>
</dbReference>
<dbReference type="GO" id="GO:0005524">
    <property type="term" value="F:ATP binding"/>
    <property type="evidence" value="ECO:0007669"/>
    <property type="project" value="UniProtKB-UniRule"/>
</dbReference>
<dbReference type="GO" id="GO:0003677">
    <property type="term" value="F:DNA binding"/>
    <property type="evidence" value="ECO:0007669"/>
    <property type="project" value="UniProtKB-KW"/>
</dbReference>
<evidence type="ECO:0000256" key="6">
    <source>
        <dbReference type="ARBA" id="ARBA00023125"/>
    </source>
</evidence>
<proteinExistence type="inferred from homology"/>
<feature type="domain" description="UvrD-like helicase C-terminal" evidence="14">
    <location>
        <begin position="293"/>
        <end position="573"/>
    </location>
</feature>
<keyword evidence="5 12" id="KW-0067">ATP-binding</keyword>
<protein>
    <recommendedName>
        <fullName evidence="9">DNA 3'-5' helicase</fullName>
        <ecNumber evidence="9">5.6.2.4</ecNumber>
    </recommendedName>
    <alternativeName>
        <fullName evidence="10">DNA 3'-5' helicase II</fullName>
    </alternativeName>
</protein>
<dbReference type="GO" id="GO:0005829">
    <property type="term" value="C:cytosol"/>
    <property type="evidence" value="ECO:0007669"/>
    <property type="project" value="TreeGrafter"/>
</dbReference>
<dbReference type="InterPro" id="IPR014016">
    <property type="entry name" value="UvrD-like_ATP-bd"/>
</dbReference>
<evidence type="ECO:0000256" key="10">
    <source>
        <dbReference type="ARBA" id="ARBA00034923"/>
    </source>
</evidence>
<evidence type="ECO:0000256" key="2">
    <source>
        <dbReference type="ARBA" id="ARBA00022741"/>
    </source>
</evidence>
<reference evidence="15" key="1">
    <citation type="journal article" date="2020" name="J. ISSAAS">
        <title>Lactobacilli and other gastrointestinal microbiota of Peromyscus leucopus, reservoir host for agents of Lyme disease and other zoonoses in North America.</title>
        <authorList>
            <person name="Milovic A."/>
            <person name="Bassam K."/>
            <person name="Shao H."/>
            <person name="Chatzistamou I."/>
            <person name="Tufts D.M."/>
            <person name="Diuk-Wasser M."/>
            <person name="Barbour A.G."/>
        </authorList>
    </citation>
    <scope>NUCLEOTIDE SEQUENCE</scope>
    <source>
        <strain evidence="15">LL50</strain>
    </source>
</reference>
<keyword evidence="7" id="KW-0413">Isomerase</keyword>
<name>A0A650F5A8_9SPIO</name>
<dbReference type="Pfam" id="PF13361">
    <property type="entry name" value="UvrD_C"/>
    <property type="match status" value="1"/>
</dbReference>
<dbReference type="PANTHER" id="PTHR11070:SF2">
    <property type="entry name" value="ATP-DEPENDENT DNA HELICASE SRS2"/>
    <property type="match status" value="1"/>
</dbReference>
<dbReference type="PROSITE" id="PS51198">
    <property type="entry name" value="UVRD_HELICASE_ATP_BIND"/>
    <property type="match status" value="1"/>
</dbReference>
<accession>A0A650F5A8</accession>
<dbReference type="EC" id="5.6.2.4" evidence="9"/>
<dbReference type="InterPro" id="IPR014017">
    <property type="entry name" value="DNA_helicase_UvrD-like_C"/>
</dbReference>
<evidence type="ECO:0000256" key="11">
    <source>
        <dbReference type="ARBA" id="ARBA00048988"/>
    </source>
</evidence>
<comment type="catalytic activity">
    <reaction evidence="11">
        <text>ATP + H2O = ADP + phosphate + H(+)</text>
        <dbReference type="Rhea" id="RHEA:13065"/>
        <dbReference type="ChEBI" id="CHEBI:15377"/>
        <dbReference type="ChEBI" id="CHEBI:15378"/>
        <dbReference type="ChEBI" id="CHEBI:30616"/>
        <dbReference type="ChEBI" id="CHEBI:43474"/>
        <dbReference type="ChEBI" id="CHEBI:456216"/>
        <dbReference type="EC" id="5.6.2.4"/>
    </reaction>
</comment>
<dbReference type="GO" id="GO:0000725">
    <property type="term" value="P:recombinational repair"/>
    <property type="evidence" value="ECO:0007669"/>
    <property type="project" value="TreeGrafter"/>
</dbReference>